<accession>A0A1S3ZZU8</accession>
<protein>
    <recommendedName>
        <fullName evidence="6">SWIM-type domain-containing protein</fullName>
    </recommendedName>
</protein>
<evidence type="ECO:0000256" key="4">
    <source>
        <dbReference type="PROSITE-ProRule" id="PRU00325"/>
    </source>
</evidence>
<dbReference type="PANTHER" id="PTHR31973:SF197">
    <property type="entry name" value="SWIM-TYPE DOMAIN-CONTAINING PROTEIN"/>
    <property type="match status" value="1"/>
</dbReference>
<dbReference type="PROSITE" id="PS50966">
    <property type="entry name" value="ZF_SWIM"/>
    <property type="match status" value="1"/>
</dbReference>
<evidence type="ECO:0000313" key="7">
    <source>
        <dbReference type="RefSeq" id="XP_016469908.1"/>
    </source>
</evidence>
<feature type="region of interest" description="Disordered" evidence="5">
    <location>
        <begin position="221"/>
        <end position="266"/>
    </location>
</feature>
<dbReference type="PANTHER" id="PTHR31973">
    <property type="entry name" value="POLYPROTEIN, PUTATIVE-RELATED"/>
    <property type="match status" value="1"/>
</dbReference>
<keyword evidence="3" id="KW-0862">Zinc</keyword>
<dbReference type="KEGG" id="nta:107792229"/>
<dbReference type="GO" id="GO:0008270">
    <property type="term" value="F:zinc ion binding"/>
    <property type="evidence" value="ECO:0007669"/>
    <property type="project" value="UniProtKB-KW"/>
</dbReference>
<feature type="region of interest" description="Disordered" evidence="5">
    <location>
        <begin position="150"/>
        <end position="188"/>
    </location>
</feature>
<reference evidence="7" key="1">
    <citation type="submission" date="2025-08" db="UniProtKB">
        <authorList>
            <consortium name="RefSeq"/>
        </authorList>
    </citation>
    <scope>IDENTIFICATION</scope>
</reference>
<feature type="compositionally biased region" description="Low complexity" evidence="5">
    <location>
        <begin position="224"/>
        <end position="241"/>
    </location>
</feature>
<dbReference type="OrthoDB" id="1243304at2759"/>
<dbReference type="STRING" id="4097.A0A1S3ZZU8"/>
<gene>
    <name evidence="7" type="primary">LOC107792229</name>
</gene>
<dbReference type="InterPro" id="IPR006564">
    <property type="entry name" value="Znf_PMZ"/>
</dbReference>
<evidence type="ECO:0000256" key="1">
    <source>
        <dbReference type="ARBA" id="ARBA00022723"/>
    </source>
</evidence>
<evidence type="ECO:0000256" key="2">
    <source>
        <dbReference type="ARBA" id="ARBA00022771"/>
    </source>
</evidence>
<name>A0A1S3ZZU8_TOBAC</name>
<feature type="region of interest" description="Disordered" evidence="5">
    <location>
        <begin position="367"/>
        <end position="399"/>
    </location>
</feature>
<keyword evidence="2 4" id="KW-0863">Zinc-finger</keyword>
<keyword evidence="1" id="KW-0479">Metal-binding</keyword>
<sequence length="399" mass="45118">MCETFNSWILSARHKSIITMLEEIRVKVMERMTTMREFATRWISDVSPIAMGYIEEQSQYFVKHEFKWNGDTGYEIQHGVYKHIFDFSNNTCTCRSWQLKGIPCSHVICAIFFKRFEPADYVTHWYKKETYLKDFSYYIQPITNMEMWPSTQNPTVEPPVITKISGRPKKNRKRAQDEPKKKFGKISRKGTPMTCSNCKTVGHNKKGCPILKGQGFVTTGTSNAGATQRSQAAQTTAQQSGPTSDSRTARDRNTQPSAVASAFDTGSMRSRTFEDIIASIRGRPTGSGLRGRPRTTGFGILFSDIGIMIERCGARDRVHSSPTKVVDAGQTNIDLGYSAPRQRWQGRNAISQRQLQQLLKRRQIQASLNQPQVHSSSQPSQSPCPNLSQSQQNINQSQP</sequence>
<proteinExistence type="predicted"/>
<evidence type="ECO:0000256" key="5">
    <source>
        <dbReference type="SAM" id="MobiDB-lite"/>
    </source>
</evidence>
<feature type="compositionally biased region" description="Low complexity" evidence="5">
    <location>
        <begin position="370"/>
        <end position="399"/>
    </location>
</feature>
<evidence type="ECO:0000256" key="3">
    <source>
        <dbReference type="ARBA" id="ARBA00022833"/>
    </source>
</evidence>
<organism evidence="7">
    <name type="scientific">Nicotiana tabacum</name>
    <name type="common">Common tobacco</name>
    <dbReference type="NCBI Taxonomy" id="4097"/>
    <lineage>
        <taxon>Eukaryota</taxon>
        <taxon>Viridiplantae</taxon>
        <taxon>Streptophyta</taxon>
        <taxon>Embryophyta</taxon>
        <taxon>Tracheophyta</taxon>
        <taxon>Spermatophyta</taxon>
        <taxon>Magnoliopsida</taxon>
        <taxon>eudicotyledons</taxon>
        <taxon>Gunneridae</taxon>
        <taxon>Pentapetalae</taxon>
        <taxon>asterids</taxon>
        <taxon>lamiids</taxon>
        <taxon>Solanales</taxon>
        <taxon>Solanaceae</taxon>
        <taxon>Nicotianoideae</taxon>
        <taxon>Nicotianeae</taxon>
        <taxon>Nicotiana</taxon>
    </lineage>
</organism>
<dbReference type="InterPro" id="IPR007527">
    <property type="entry name" value="Znf_SWIM"/>
</dbReference>
<dbReference type="AlphaFoldDB" id="A0A1S3ZZU8"/>
<dbReference type="Pfam" id="PF04434">
    <property type="entry name" value="SWIM"/>
    <property type="match status" value="1"/>
</dbReference>
<evidence type="ECO:0000259" key="6">
    <source>
        <dbReference type="PROSITE" id="PS50966"/>
    </source>
</evidence>
<dbReference type="RefSeq" id="XP_016469908.1">
    <property type="nucleotide sequence ID" value="XM_016614422.1"/>
</dbReference>
<dbReference type="SMART" id="SM00575">
    <property type="entry name" value="ZnF_PMZ"/>
    <property type="match status" value="1"/>
</dbReference>
<dbReference type="PaxDb" id="4097-A0A1S3ZZU8"/>
<feature type="domain" description="SWIM-type" evidence="6">
    <location>
        <begin position="81"/>
        <end position="115"/>
    </location>
</feature>